<sequence>MNTYEKIIAQREQRFPMIRYDIKCHAKTALGKKEIDDYIKKHAKDKLEMSTSYTFYYNDPTQSEAERKRIVEAFATYWVKDTLYGASSNRVVQGISRNDYKLDIKKTVLHENAVDPDSLLAHCLGNAEDGETDSYMIDRQQETKQKNLFNRLLDSFKR</sequence>
<proteinExistence type="predicted"/>
<protein>
    <recommendedName>
        <fullName evidence="3">Large polyvalent protein associated domain-containing protein</fullName>
    </recommendedName>
</protein>
<keyword evidence="2" id="KW-1185">Reference proteome</keyword>
<dbReference type="RefSeq" id="WP_088271374.1">
    <property type="nucleotide sequence ID" value="NZ_BMKI01000001.1"/>
</dbReference>
<dbReference type="Proteomes" id="UP000630615">
    <property type="component" value="Unassembled WGS sequence"/>
</dbReference>
<dbReference type="EMBL" id="BMKI01000001">
    <property type="protein sequence ID" value="GGC74628.1"/>
    <property type="molecule type" value="Genomic_DNA"/>
</dbReference>
<comment type="caution">
    <text evidence="1">The sequence shown here is derived from an EMBL/GenBank/DDBJ whole genome shotgun (WGS) entry which is preliminary data.</text>
</comment>
<reference evidence="2" key="1">
    <citation type="journal article" date="2019" name="Int. J. Syst. Evol. Microbiol.">
        <title>The Global Catalogue of Microorganisms (GCM) 10K type strain sequencing project: providing services to taxonomists for standard genome sequencing and annotation.</title>
        <authorList>
            <consortium name="The Broad Institute Genomics Platform"/>
            <consortium name="The Broad Institute Genome Sequencing Center for Infectious Disease"/>
            <person name="Wu L."/>
            <person name="Ma J."/>
        </authorList>
    </citation>
    <scope>NUCLEOTIDE SEQUENCE [LARGE SCALE GENOMIC DNA]</scope>
    <source>
        <strain evidence="2">CGMCC 1.15942</strain>
    </source>
</reference>
<organism evidence="1 2">
    <name type="scientific">Enterococcus wangshanyuanii</name>
    <dbReference type="NCBI Taxonomy" id="2005703"/>
    <lineage>
        <taxon>Bacteria</taxon>
        <taxon>Bacillati</taxon>
        <taxon>Bacillota</taxon>
        <taxon>Bacilli</taxon>
        <taxon>Lactobacillales</taxon>
        <taxon>Enterococcaceae</taxon>
        <taxon>Enterococcus</taxon>
    </lineage>
</organism>
<evidence type="ECO:0000313" key="1">
    <source>
        <dbReference type="EMBL" id="GGC74628.1"/>
    </source>
</evidence>
<evidence type="ECO:0000313" key="2">
    <source>
        <dbReference type="Proteomes" id="UP000630615"/>
    </source>
</evidence>
<gene>
    <name evidence="1" type="ORF">GCM10011573_00150</name>
</gene>
<accession>A0ABQ1NEL1</accession>
<name>A0ABQ1NEL1_9ENTE</name>
<evidence type="ECO:0008006" key="3">
    <source>
        <dbReference type="Google" id="ProtNLM"/>
    </source>
</evidence>